<name>A0A921MEI9_9MICO</name>
<dbReference type="PANTHER" id="PTHR46797">
    <property type="entry name" value="HTH-TYPE TRANSCRIPTIONAL REGULATOR"/>
    <property type="match status" value="1"/>
</dbReference>
<evidence type="ECO:0000313" key="4">
    <source>
        <dbReference type="EMBL" id="HJG80540.1"/>
    </source>
</evidence>
<dbReference type="GO" id="GO:0005829">
    <property type="term" value="C:cytosol"/>
    <property type="evidence" value="ECO:0007669"/>
    <property type="project" value="TreeGrafter"/>
</dbReference>
<dbReference type="PANTHER" id="PTHR46797:SF1">
    <property type="entry name" value="METHYLPHOSPHONATE SYNTHASE"/>
    <property type="match status" value="1"/>
</dbReference>
<evidence type="ECO:0000256" key="1">
    <source>
        <dbReference type="ARBA" id="ARBA00023125"/>
    </source>
</evidence>
<sequence>MGAESDSIPGWKGAAGAGPDATVDQVGPRLRSLRQGRGLSLAQLSERTGISVSTLSRLETGARVPGLEHLVALARVHEVSLDDLVGVRYSRDPRLRFESVEQEGRLVMPLAAVAGGLQVEHAIIRPPQRGEAVPAVHVHGPEEAVGDSGSGEGVGSEAHDFEPEGLRTHRGYVWMLVLEGTVRLVVGSHDLVLNPGEAAEFDTRVPHWIGPAREGPAHVLNVHGRDGQRIRVRARPG</sequence>
<dbReference type="AlphaFoldDB" id="A0A921MEI9"/>
<dbReference type="CDD" id="cd00093">
    <property type="entry name" value="HTH_XRE"/>
    <property type="match status" value="1"/>
</dbReference>
<dbReference type="InterPro" id="IPR050807">
    <property type="entry name" value="TransReg_Diox_bact_type"/>
</dbReference>
<dbReference type="GO" id="GO:0003677">
    <property type="term" value="F:DNA binding"/>
    <property type="evidence" value="ECO:0007669"/>
    <property type="project" value="UniProtKB-KW"/>
</dbReference>
<dbReference type="Pfam" id="PF07883">
    <property type="entry name" value="Cupin_2"/>
    <property type="match status" value="1"/>
</dbReference>
<organism evidence="4 5">
    <name type="scientific">Brevibacterium senegalense</name>
    <dbReference type="NCBI Taxonomy" id="1033736"/>
    <lineage>
        <taxon>Bacteria</taxon>
        <taxon>Bacillati</taxon>
        <taxon>Actinomycetota</taxon>
        <taxon>Actinomycetes</taxon>
        <taxon>Micrococcales</taxon>
        <taxon>Brevibacteriaceae</taxon>
        <taxon>Brevibacterium</taxon>
    </lineage>
</organism>
<dbReference type="CDD" id="cd02209">
    <property type="entry name" value="cupin_XRE_C"/>
    <property type="match status" value="1"/>
</dbReference>
<dbReference type="InterPro" id="IPR010982">
    <property type="entry name" value="Lambda_DNA-bd_dom_sf"/>
</dbReference>
<feature type="region of interest" description="Disordered" evidence="2">
    <location>
        <begin position="1"/>
        <end position="24"/>
    </location>
</feature>
<accession>A0A921MEI9</accession>
<dbReference type="SUPFAM" id="SSF47413">
    <property type="entry name" value="lambda repressor-like DNA-binding domains"/>
    <property type="match status" value="1"/>
</dbReference>
<dbReference type="InterPro" id="IPR014710">
    <property type="entry name" value="RmlC-like_jellyroll"/>
</dbReference>
<dbReference type="GO" id="GO:0003700">
    <property type="term" value="F:DNA-binding transcription factor activity"/>
    <property type="evidence" value="ECO:0007669"/>
    <property type="project" value="TreeGrafter"/>
</dbReference>
<reference evidence="4" key="2">
    <citation type="submission" date="2021-09" db="EMBL/GenBank/DDBJ databases">
        <authorList>
            <person name="Gilroy R."/>
        </authorList>
    </citation>
    <scope>NUCLEOTIDE SEQUENCE</scope>
    <source>
        <strain evidence="4">ChiGjej5B5-7349</strain>
    </source>
</reference>
<proteinExistence type="predicted"/>
<protein>
    <submittedName>
        <fullName evidence="4">Helix-turn-helix domain-containing protein</fullName>
    </submittedName>
</protein>
<feature type="domain" description="HTH cro/C1-type" evidence="3">
    <location>
        <begin position="30"/>
        <end position="84"/>
    </location>
</feature>
<dbReference type="InterPro" id="IPR013096">
    <property type="entry name" value="Cupin_2"/>
</dbReference>
<evidence type="ECO:0000313" key="5">
    <source>
        <dbReference type="Proteomes" id="UP000784435"/>
    </source>
</evidence>
<comment type="caution">
    <text evidence="4">The sequence shown here is derived from an EMBL/GenBank/DDBJ whole genome shotgun (WGS) entry which is preliminary data.</text>
</comment>
<keyword evidence="1" id="KW-0238">DNA-binding</keyword>
<dbReference type="Pfam" id="PF01381">
    <property type="entry name" value="HTH_3"/>
    <property type="match status" value="1"/>
</dbReference>
<dbReference type="PROSITE" id="PS50943">
    <property type="entry name" value="HTH_CROC1"/>
    <property type="match status" value="1"/>
</dbReference>
<dbReference type="InterPro" id="IPR001387">
    <property type="entry name" value="Cro/C1-type_HTH"/>
</dbReference>
<evidence type="ECO:0000259" key="3">
    <source>
        <dbReference type="PROSITE" id="PS50943"/>
    </source>
</evidence>
<dbReference type="SMART" id="SM00530">
    <property type="entry name" value="HTH_XRE"/>
    <property type="match status" value="1"/>
</dbReference>
<dbReference type="Proteomes" id="UP000784435">
    <property type="component" value="Unassembled WGS sequence"/>
</dbReference>
<dbReference type="SUPFAM" id="SSF51182">
    <property type="entry name" value="RmlC-like cupins"/>
    <property type="match status" value="1"/>
</dbReference>
<dbReference type="Gene3D" id="1.10.260.40">
    <property type="entry name" value="lambda repressor-like DNA-binding domains"/>
    <property type="match status" value="1"/>
</dbReference>
<dbReference type="EMBL" id="DYUK01000192">
    <property type="protein sequence ID" value="HJG80540.1"/>
    <property type="molecule type" value="Genomic_DNA"/>
</dbReference>
<dbReference type="InterPro" id="IPR011051">
    <property type="entry name" value="RmlC_Cupin_sf"/>
</dbReference>
<reference evidence="4" key="1">
    <citation type="journal article" date="2021" name="PeerJ">
        <title>Extensive microbial diversity within the chicken gut microbiome revealed by metagenomics and culture.</title>
        <authorList>
            <person name="Gilroy R."/>
            <person name="Ravi A."/>
            <person name="Getino M."/>
            <person name="Pursley I."/>
            <person name="Horton D.L."/>
            <person name="Alikhan N.F."/>
            <person name="Baker D."/>
            <person name="Gharbi K."/>
            <person name="Hall N."/>
            <person name="Watson M."/>
            <person name="Adriaenssens E.M."/>
            <person name="Foster-Nyarko E."/>
            <person name="Jarju S."/>
            <person name="Secka A."/>
            <person name="Antonio M."/>
            <person name="Oren A."/>
            <person name="Chaudhuri R.R."/>
            <person name="La Ragione R."/>
            <person name="Hildebrand F."/>
            <person name="Pallen M.J."/>
        </authorList>
    </citation>
    <scope>NUCLEOTIDE SEQUENCE</scope>
    <source>
        <strain evidence="4">ChiGjej5B5-7349</strain>
    </source>
</reference>
<dbReference type="Gene3D" id="2.60.120.10">
    <property type="entry name" value="Jelly Rolls"/>
    <property type="match status" value="1"/>
</dbReference>
<evidence type="ECO:0000256" key="2">
    <source>
        <dbReference type="SAM" id="MobiDB-lite"/>
    </source>
</evidence>
<gene>
    <name evidence="4" type="ORF">K8V08_09035</name>
</gene>